<comment type="subcellular location">
    <subcellularLocation>
        <location evidence="1">Peroxisome membrane</location>
        <topology evidence="1">Multi-pass membrane protein</topology>
    </subcellularLocation>
</comment>
<evidence type="ECO:0000256" key="7">
    <source>
        <dbReference type="ARBA" id="ARBA00022840"/>
    </source>
</evidence>
<evidence type="ECO:0000256" key="5">
    <source>
        <dbReference type="ARBA" id="ARBA00022741"/>
    </source>
</evidence>
<keyword evidence="12" id="KW-0175">Coiled coil</keyword>
<dbReference type="InterPro" id="IPR003439">
    <property type="entry name" value="ABC_transporter-like_ATP-bd"/>
</dbReference>
<dbReference type="Gene3D" id="3.40.50.300">
    <property type="entry name" value="P-loop containing nucleotide triphosphate hydrolases"/>
    <property type="match status" value="1"/>
</dbReference>
<keyword evidence="11" id="KW-0576">Peroxisome</keyword>
<dbReference type="FunFam" id="3.40.50.300:FF:000800">
    <property type="entry name" value="ATP-binding cassette sub-family D member 1"/>
    <property type="match status" value="1"/>
</dbReference>
<dbReference type="AlphaFoldDB" id="A0A9Q0RQK1"/>
<accession>A0A9Q0RQK1</accession>
<evidence type="ECO:0000256" key="2">
    <source>
        <dbReference type="ARBA" id="ARBA00008575"/>
    </source>
</evidence>
<feature type="transmembrane region" description="Helical" evidence="13">
    <location>
        <begin position="422"/>
        <end position="441"/>
    </location>
</feature>
<dbReference type="OrthoDB" id="422637at2759"/>
<keyword evidence="7" id="KW-0067">ATP-binding</keyword>
<dbReference type="GO" id="GO:0005778">
    <property type="term" value="C:peroxisomal membrane"/>
    <property type="evidence" value="ECO:0007669"/>
    <property type="project" value="UniProtKB-SubCell"/>
</dbReference>
<evidence type="ECO:0000259" key="14">
    <source>
        <dbReference type="PROSITE" id="PS50893"/>
    </source>
</evidence>
<feature type="domain" description="ABC transporter" evidence="14">
    <location>
        <begin position="577"/>
        <end position="803"/>
    </location>
</feature>
<keyword evidence="9 13" id="KW-1133">Transmembrane helix</keyword>
<dbReference type="SMART" id="SM00382">
    <property type="entry name" value="AAA"/>
    <property type="match status" value="1"/>
</dbReference>
<dbReference type="GO" id="GO:0015910">
    <property type="term" value="P:long-chain fatty acid import into peroxisome"/>
    <property type="evidence" value="ECO:0007669"/>
    <property type="project" value="TreeGrafter"/>
</dbReference>
<dbReference type="OMA" id="HANIGQQ"/>
<dbReference type="SUPFAM" id="SSF52540">
    <property type="entry name" value="P-loop containing nucleoside triphosphate hydrolases"/>
    <property type="match status" value="1"/>
</dbReference>
<dbReference type="PROSITE" id="PS50893">
    <property type="entry name" value="ABC_TRANSPORTER_2"/>
    <property type="match status" value="1"/>
</dbReference>
<evidence type="ECO:0000313" key="16">
    <source>
        <dbReference type="Proteomes" id="UP001142055"/>
    </source>
</evidence>
<evidence type="ECO:0000256" key="1">
    <source>
        <dbReference type="ARBA" id="ARBA00004585"/>
    </source>
</evidence>
<evidence type="ECO:0000256" key="11">
    <source>
        <dbReference type="ARBA" id="ARBA00023140"/>
    </source>
</evidence>
<comment type="similarity">
    <text evidence="2">Belongs to the ABC transporter superfamily. ABCD family. Peroxisomal fatty acyl CoA transporter (TC 3.A.1.203) subfamily.</text>
</comment>
<feature type="transmembrane region" description="Helical" evidence="13">
    <location>
        <begin position="327"/>
        <end position="346"/>
    </location>
</feature>
<evidence type="ECO:0000256" key="13">
    <source>
        <dbReference type="SAM" id="Phobius"/>
    </source>
</evidence>
<organism evidence="15 16">
    <name type="scientific">Blomia tropicalis</name>
    <name type="common">Mite</name>
    <dbReference type="NCBI Taxonomy" id="40697"/>
    <lineage>
        <taxon>Eukaryota</taxon>
        <taxon>Metazoa</taxon>
        <taxon>Ecdysozoa</taxon>
        <taxon>Arthropoda</taxon>
        <taxon>Chelicerata</taxon>
        <taxon>Arachnida</taxon>
        <taxon>Acari</taxon>
        <taxon>Acariformes</taxon>
        <taxon>Sarcoptiformes</taxon>
        <taxon>Astigmata</taxon>
        <taxon>Glycyphagoidea</taxon>
        <taxon>Echimyopodidae</taxon>
        <taxon>Blomia</taxon>
    </lineage>
</organism>
<dbReference type="PANTHER" id="PTHR11384:SF67">
    <property type="entry name" value="ATP-BINDING CASSETTE SUB-FAMILY D MEMBER 1"/>
    <property type="match status" value="1"/>
</dbReference>
<dbReference type="InterPro" id="IPR003593">
    <property type="entry name" value="AAA+_ATPase"/>
</dbReference>
<dbReference type="EMBL" id="JAPWDV010000001">
    <property type="protein sequence ID" value="KAJ6222715.1"/>
    <property type="molecule type" value="Genomic_DNA"/>
</dbReference>
<dbReference type="SUPFAM" id="SSF90123">
    <property type="entry name" value="ABC transporter transmembrane region"/>
    <property type="match status" value="1"/>
</dbReference>
<dbReference type="GO" id="GO:0005324">
    <property type="term" value="F:long-chain fatty acid transmembrane transporter activity"/>
    <property type="evidence" value="ECO:0007669"/>
    <property type="project" value="TreeGrafter"/>
</dbReference>
<evidence type="ECO:0000256" key="3">
    <source>
        <dbReference type="ARBA" id="ARBA00022448"/>
    </source>
</evidence>
<dbReference type="GO" id="GO:0007031">
    <property type="term" value="P:peroxisome organization"/>
    <property type="evidence" value="ECO:0007669"/>
    <property type="project" value="TreeGrafter"/>
</dbReference>
<comment type="caution">
    <text evidence="15">The sequence shown here is derived from an EMBL/GenBank/DDBJ whole genome shotgun (WGS) entry which is preliminary data.</text>
</comment>
<dbReference type="InterPro" id="IPR017871">
    <property type="entry name" value="ABC_transporter-like_CS"/>
</dbReference>
<keyword evidence="4 13" id="KW-0812">Transmembrane</keyword>
<proteinExistence type="inferred from homology"/>
<name>A0A9Q0RQK1_BLOTA</name>
<keyword evidence="8" id="KW-1278">Translocase</keyword>
<evidence type="ECO:0000256" key="4">
    <source>
        <dbReference type="ARBA" id="ARBA00022692"/>
    </source>
</evidence>
<evidence type="ECO:0000313" key="15">
    <source>
        <dbReference type="EMBL" id="KAJ6222715.1"/>
    </source>
</evidence>
<dbReference type="Pfam" id="PF00005">
    <property type="entry name" value="ABC_tran"/>
    <property type="match status" value="1"/>
</dbReference>
<protein>
    <recommendedName>
        <fullName evidence="14">ABC transporter domain-containing protein</fullName>
    </recommendedName>
</protein>
<keyword evidence="5" id="KW-0547">Nucleotide-binding</keyword>
<dbReference type="GO" id="GO:0140359">
    <property type="term" value="F:ABC-type transporter activity"/>
    <property type="evidence" value="ECO:0007669"/>
    <property type="project" value="InterPro"/>
</dbReference>
<dbReference type="InterPro" id="IPR011527">
    <property type="entry name" value="ABC1_TM_dom"/>
</dbReference>
<keyword evidence="16" id="KW-1185">Reference proteome</keyword>
<evidence type="ECO:0000256" key="8">
    <source>
        <dbReference type="ARBA" id="ARBA00022967"/>
    </source>
</evidence>
<evidence type="ECO:0000256" key="9">
    <source>
        <dbReference type="ARBA" id="ARBA00022989"/>
    </source>
</evidence>
<dbReference type="GO" id="GO:0016887">
    <property type="term" value="F:ATP hydrolysis activity"/>
    <property type="evidence" value="ECO:0007669"/>
    <property type="project" value="InterPro"/>
</dbReference>
<reference evidence="15" key="1">
    <citation type="submission" date="2022-12" db="EMBL/GenBank/DDBJ databases">
        <title>Genome assemblies of Blomia tropicalis.</title>
        <authorList>
            <person name="Cui Y."/>
        </authorList>
    </citation>
    <scope>NUCLEOTIDE SEQUENCE</scope>
    <source>
        <tissue evidence="15">Adult mites</tissue>
    </source>
</reference>
<dbReference type="PROSITE" id="PS00211">
    <property type="entry name" value="ABC_TRANSPORTER_1"/>
    <property type="match status" value="1"/>
</dbReference>
<evidence type="ECO:0000256" key="12">
    <source>
        <dbReference type="SAM" id="Coils"/>
    </source>
</evidence>
<dbReference type="GO" id="GO:0005524">
    <property type="term" value="F:ATP binding"/>
    <property type="evidence" value="ECO:0007669"/>
    <property type="project" value="UniProtKB-KW"/>
</dbReference>
<dbReference type="InterPro" id="IPR036640">
    <property type="entry name" value="ABC1_TM_sf"/>
</dbReference>
<dbReference type="InterPro" id="IPR027417">
    <property type="entry name" value="P-loop_NTPase"/>
</dbReference>
<keyword evidence="10 13" id="KW-0472">Membrane</keyword>
<sequence length="910" mass="103421">MTTVLSKLRDLSDRTGVPYNHLTRALSGAVVTLFAAKLSYPYVRKYILETEDETVELRTKSKKYTTNEYNNKSCKTHIKITSKPDNDQMLGLEENPNDVLLKIVHHYEDRTLKRDLRSPSERYLTFGPERSNVILAKIEELLVRLLYEIRHLTGFNVDFVIQMIKLIRIMVPNLASREVLLLVMHTISLISRTFLSIYVANLDGQVVKQIVRRDLVQFVTLMSKWLLIAVPATFLNSLIRFLESKLALAFRTRLVKYAYNQYFNNETYYSVSNLDGRLENVDHSLTDDITTFAGHCAHLYSSVTKPLLDVSMILLTLFTMSRQMGSYGMSGPLLGTTIVFCTHLILRKCSPQFGRLVSEEARHKGFLRSVHARVITNAEEIAFYRGGEIEQTVLERAYASLVKQMNVISNQKLWYIMLEQMLMKYLWSATGMVLIAAPIMLTSSKKRVKLLAEENKLEVEGLQAILTTDDISDRTQYMMTAKNILMSSSDALERLLSSYKELIELVGYTNRVSKMFTVFEQVGRGQYKRVNVVKSGSESPQSSSPKLNKSKSELPVIALKNGVPEPKGIVSEGKDFIRLVNVPVVTPNCDVVVPCLSFMITNDMHLLITGPNGCGKSSLFRILAGLWPVFNGILERPHTRDMFYIPQRPYMSIGTLREQLIYPDSVEEMHSKGYTDAYLADILDSVKLKDVVKREGGWDAKADWKDILSGGEKQRLGMARLFYHRPQFALLDECTSAVSIDIEGEMYERAKLFGINLITITHRPSLWKFHTHLLQFDGEGGWRLEPLDATSRLTLKEQKDQLERELSELPSKQQQLQQLCNLLGEDSHLISKVDQQSPCSSRNLSPKVDSSTSAIGNAVTASVEEEYHSLELYDEHQNLIDSTNIKLIEKSITMQTNGHVQFSDNIQVNS</sequence>
<dbReference type="CDD" id="cd03223">
    <property type="entry name" value="ABCD_peroxisomal_ALDP"/>
    <property type="match status" value="1"/>
</dbReference>
<keyword evidence="6" id="KW-0378">Hydrolase</keyword>
<dbReference type="GO" id="GO:0042760">
    <property type="term" value="P:very long-chain fatty acid catabolic process"/>
    <property type="evidence" value="ECO:0007669"/>
    <property type="project" value="TreeGrafter"/>
</dbReference>
<evidence type="ECO:0000256" key="6">
    <source>
        <dbReference type="ARBA" id="ARBA00022801"/>
    </source>
</evidence>
<keyword evidence="3" id="KW-0813">Transport</keyword>
<dbReference type="InterPro" id="IPR050835">
    <property type="entry name" value="ABC_transporter_sub-D"/>
</dbReference>
<dbReference type="GO" id="GO:0006635">
    <property type="term" value="P:fatty acid beta-oxidation"/>
    <property type="evidence" value="ECO:0007669"/>
    <property type="project" value="TreeGrafter"/>
</dbReference>
<feature type="coiled-coil region" evidence="12">
    <location>
        <begin position="792"/>
        <end position="819"/>
    </location>
</feature>
<evidence type="ECO:0000256" key="10">
    <source>
        <dbReference type="ARBA" id="ARBA00023136"/>
    </source>
</evidence>
<dbReference type="Pfam" id="PF06472">
    <property type="entry name" value="ABC_membrane_2"/>
    <property type="match status" value="1"/>
</dbReference>
<dbReference type="Proteomes" id="UP001142055">
    <property type="component" value="Chromosome 1"/>
</dbReference>
<dbReference type="PANTHER" id="PTHR11384">
    <property type="entry name" value="ATP-BINDING CASSETTE, SUB-FAMILY D MEMBER"/>
    <property type="match status" value="1"/>
</dbReference>
<gene>
    <name evidence="15" type="ORF">RDWZM_001260</name>
</gene>